<organism evidence="2 3">
    <name type="scientific">Guyanagaster necrorhizus</name>
    <dbReference type="NCBI Taxonomy" id="856835"/>
    <lineage>
        <taxon>Eukaryota</taxon>
        <taxon>Fungi</taxon>
        <taxon>Dikarya</taxon>
        <taxon>Basidiomycota</taxon>
        <taxon>Agaricomycotina</taxon>
        <taxon>Agaricomycetes</taxon>
        <taxon>Agaricomycetidae</taxon>
        <taxon>Agaricales</taxon>
        <taxon>Marasmiineae</taxon>
        <taxon>Physalacriaceae</taxon>
        <taxon>Guyanagaster</taxon>
    </lineage>
</organism>
<dbReference type="RefSeq" id="XP_043037617.1">
    <property type="nucleotide sequence ID" value="XM_043182462.1"/>
</dbReference>
<dbReference type="Pfam" id="PF17667">
    <property type="entry name" value="Pkinase_fungal"/>
    <property type="match status" value="1"/>
</dbReference>
<dbReference type="PANTHER" id="PTHR38248:SF2">
    <property type="entry name" value="FUNK1 11"/>
    <property type="match status" value="1"/>
</dbReference>
<dbReference type="AlphaFoldDB" id="A0A9P7VPA3"/>
<dbReference type="OrthoDB" id="2747778at2759"/>
<gene>
    <name evidence="2" type="ORF">BT62DRAFT_848357</name>
</gene>
<sequence length="441" mass="50367">PFNDPPICSNPSIRRQYPWIVDNRAATSIRGRMIEYAKDLYASQHRSHLYSVLIGKTYARFLRWDRSSVLISRSFPYRRQPHLLIAFLSRFANLSPAGMGYDDTVTPASAKEESLARDALRDYVNPLVPRRLFKVHVSDTLGPGCDVIIGPPIAKATTIVGRCTSGYPAFNLATHQVEFLKDSWRDETLHGKESEFLRTLNDQRVRYVPTLTCGGDVPGHVTTNHVYVEAPWNCGRTSVCIRRRQRNLTKEIGKNLSTFQSGKHLLQVTLNAFLAHRDAFEKCRLLHRDISGGNILILPNGDGMLNDWDLAVHMDECQTDQRQLVRTGTWRFISTRLLNCPGKRNELQDDLESFIHVVMYHSLRYVCHNKVDRLPGILYEIYDSVQTHDGEAQGGFGKRRLFASSGVEVLGRDFAFSKCHPLNGWFERAMDLAWKWISYAE</sequence>
<evidence type="ECO:0000313" key="3">
    <source>
        <dbReference type="Proteomes" id="UP000812287"/>
    </source>
</evidence>
<comment type="caution">
    <text evidence="2">The sequence shown here is derived from an EMBL/GenBank/DDBJ whole genome shotgun (WGS) entry which is preliminary data.</text>
</comment>
<accession>A0A9P7VPA3</accession>
<dbReference type="Gene3D" id="1.10.510.10">
    <property type="entry name" value="Transferase(Phosphotransferase) domain 1"/>
    <property type="match status" value="1"/>
</dbReference>
<feature type="non-terminal residue" evidence="2">
    <location>
        <position position="1"/>
    </location>
</feature>
<dbReference type="SUPFAM" id="SSF56112">
    <property type="entry name" value="Protein kinase-like (PK-like)"/>
    <property type="match status" value="1"/>
</dbReference>
<dbReference type="Proteomes" id="UP000812287">
    <property type="component" value="Unassembled WGS sequence"/>
</dbReference>
<dbReference type="InterPro" id="IPR011009">
    <property type="entry name" value="Kinase-like_dom_sf"/>
</dbReference>
<dbReference type="GeneID" id="66104759"/>
<dbReference type="InterPro" id="IPR040976">
    <property type="entry name" value="Pkinase_fungal"/>
</dbReference>
<keyword evidence="3" id="KW-1185">Reference proteome</keyword>
<feature type="non-terminal residue" evidence="2">
    <location>
        <position position="441"/>
    </location>
</feature>
<feature type="domain" description="Fungal-type protein kinase" evidence="1">
    <location>
        <begin position="32"/>
        <end position="360"/>
    </location>
</feature>
<dbReference type="PANTHER" id="PTHR38248">
    <property type="entry name" value="FUNK1 6"/>
    <property type="match status" value="1"/>
</dbReference>
<evidence type="ECO:0000313" key="2">
    <source>
        <dbReference type="EMBL" id="KAG7444117.1"/>
    </source>
</evidence>
<evidence type="ECO:0000259" key="1">
    <source>
        <dbReference type="Pfam" id="PF17667"/>
    </source>
</evidence>
<protein>
    <recommendedName>
        <fullName evidence="1">Fungal-type protein kinase domain-containing protein</fullName>
    </recommendedName>
</protein>
<name>A0A9P7VPA3_9AGAR</name>
<reference evidence="2" key="1">
    <citation type="submission" date="2020-11" db="EMBL/GenBank/DDBJ databases">
        <title>Adaptations for nitrogen fixation in a non-lichenized fungal sporocarp promotes dispersal by wood-feeding termites.</title>
        <authorList>
            <consortium name="DOE Joint Genome Institute"/>
            <person name="Koch R.A."/>
            <person name="Yoon G."/>
            <person name="Arayal U."/>
            <person name="Lail K."/>
            <person name="Amirebrahimi M."/>
            <person name="Labutti K."/>
            <person name="Lipzen A."/>
            <person name="Riley R."/>
            <person name="Barry K."/>
            <person name="Henrissat B."/>
            <person name="Grigoriev I.V."/>
            <person name="Herr J.R."/>
            <person name="Aime M.C."/>
        </authorList>
    </citation>
    <scope>NUCLEOTIDE SEQUENCE</scope>
    <source>
        <strain evidence="2">MCA 3950</strain>
    </source>
</reference>
<dbReference type="EMBL" id="MU250541">
    <property type="protein sequence ID" value="KAG7444117.1"/>
    <property type="molecule type" value="Genomic_DNA"/>
</dbReference>
<proteinExistence type="predicted"/>